<name>A0A4C2E6R0_9SACH</name>
<dbReference type="GO" id="GO:0008270">
    <property type="term" value="F:zinc ion binding"/>
    <property type="evidence" value="ECO:0007669"/>
    <property type="project" value="UniProtKB-KW"/>
</dbReference>
<reference evidence="6 7" key="1">
    <citation type="submission" date="2019-01" db="EMBL/GenBank/DDBJ databases">
        <title>Draft Genome Sequencing of Zygosaccharomyces mellis Ca-7.</title>
        <authorList>
            <person name="Shiwa Y."/>
            <person name="Kanesaki Y."/>
            <person name="Ishige T."/>
            <person name="Mura K."/>
            <person name="Hori T."/>
            <person name="Tamura T."/>
        </authorList>
    </citation>
    <scope>NUCLEOTIDE SEQUENCE [LARGE SCALE GENOMIC DNA]</scope>
    <source>
        <strain evidence="6 7">Ca-7</strain>
    </source>
</reference>
<feature type="compositionally biased region" description="Basic and acidic residues" evidence="4">
    <location>
        <begin position="152"/>
        <end position="167"/>
    </location>
</feature>
<feature type="region of interest" description="Disordered" evidence="4">
    <location>
        <begin position="112"/>
        <end position="438"/>
    </location>
</feature>
<feature type="compositionally biased region" description="Acidic residues" evidence="4">
    <location>
        <begin position="226"/>
        <end position="236"/>
    </location>
</feature>
<feature type="compositionally biased region" description="Basic and acidic residues" evidence="4">
    <location>
        <begin position="174"/>
        <end position="189"/>
    </location>
</feature>
<protein>
    <recommendedName>
        <fullName evidence="5">Zinc finger PHD-type domain-containing protein</fullName>
    </recommendedName>
</protein>
<dbReference type="GO" id="GO:0061186">
    <property type="term" value="P:negative regulation of silent mating-type cassette heterochromatin formation"/>
    <property type="evidence" value="ECO:0007669"/>
    <property type="project" value="TreeGrafter"/>
</dbReference>
<dbReference type="GO" id="GO:0033698">
    <property type="term" value="C:Rpd3L complex"/>
    <property type="evidence" value="ECO:0007669"/>
    <property type="project" value="TreeGrafter"/>
</dbReference>
<proteinExistence type="predicted"/>
<evidence type="ECO:0000313" key="7">
    <source>
        <dbReference type="Proteomes" id="UP000301737"/>
    </source>
</evidence>
<dbReference type="Proteomes" id="UP000301737">
    <property type="component" value="Unassembled WGS sequence"/>
</dbReference>
<dbReference type="InterPro" id="IPR013083">
    <property type="entry name" value="Znf_RING/FYVE/PHD"/>
</dbReference>
<dbReference type="SMART" id="SM00249">
    <property type="entry name" value="PHD"/>
    <property type="match status" value="1"/>
</dbReference>
<evidence type="ECO:0000256" key="1">
    <source>
        <dbReference type="ARBA" id="ARBA00022723"/>
    </source>
</evidence>
<dbReference type="InterPro" id="IPR011011">
    <property type="entry name" value="Znf_FYVE_PHD"/>
</dbReference>
<feature type="compositionally biased region" description="Low complexity" evidence="4">
    <location>
        <begin position="401"/>
        <end position="415"/>
    </location>
</feature>
<keyword evidence="3" id="KW-0862">Zinc</keyword>
<evidence type="ECO:0000256" key="2">
    <source>
        <dbReference type="ARBA" id="ARBA00022771"/>
    </source>
</evidence>
<feature type="compositionally biased region" description="Basic residues" evidence="4">
    <location>
        <begin position="116"/>
        <end position="125"/>
    </location>
</feature>
<accession>A0A4C2E6R0</accession>
<dbReference type="InterPro" id="IPR001965">
    <property type="entry name" value="Znf_PHD"/>
</dbReference>
<dbReference type="AlphaFoldDB" id="A0A4C2E6R0"/>
<evidence type="ECO:0000256" key="4">
    <source>
        <dbReference type="SAM" id="MobiDB-lite"/>
    </source>
</evidence>
<dbReference type="PANTHER" id="PTHR47793:SF1">
    <property type="entry name" value="HISTONE DEACETYLASE COMPLEX SUBUNIT CTI6"/>
    <property type="match status" value="1"/>
</dbReference>
<dbReference type="PANTHER" id="PTHR47793">
    <property type="entry name" value="HISTONE DEACETYLASE COMPLEX SUBUNIT CTI6"/>
    <property type="match status" value="1"/>
</dbReference>
<dbReference type="InterPro" id="IPR019786">
    <property type="entry name" value="Zinc_finger_PHD-type_CS"/>
</dbReference>
<dbReference type="InterPro" id="IPR053051">
    <property type="entry name" value="HDAC_complex_subunit"/>
</dbReference>
<feature type="compositionally biased region" description="Basic and acidic residues" evidence="4">
    <location>
        <begin position="237"/>
        <end position="288"/>
    </location>
</feature>
<dbReference type="GO" id="GO:0070210">
    <property type="term" value="C:Rpd3L-Expanded complex"/>
    <property type="evidence" value="ECO:0007669"/>
    <property type="project" value="TreeGrafter"/>
</dbReference>
<dbReference type="Pfam" id="PF00628">
    <property type="entry name" value="PHD"/>
    <property type="match status" value="1"/>
</dbReference>
<organism evidence="6 7">
    <name type="scientific">Zygosaccharomyces mellis</name>
    <dbReference type="NCBI Taxonomy" id="42258"/>
    <lineage>
        <taxon>Eukaryota</taxon>
        <taxon>Fungi</taxon>
        <taxon>Dikarya</taxon>
        <taxon>Ascomycota</taxon>
        <taxon>Saccharomycotina</taxon>
        <taxon>Saccharomycetes</taxon>
        <taxon>Saccharomycetales</taxon>
        <taxon>Saccharomycetaceae</taxon>
        <taxon>Zygosaccharomyces</taxon>
    </lineage>
</organism>
<dbReference type="GO" id="GO:0061188">
    <property type="term" value="P:negative regulation of rDNA heterochromatin formation"/>
    <property type="evidence" value="ECO:0007669"/>
    <property type="project" value="TreeGrafter"/>
</dbReference>
<evidence type="ECO:0000259" key="5">
    <source>
        <dbReference type="SMART" id="SM00249"/>
    </source>
</evidence>
<feature type="compositionally biased region" description="Low complexity" evidence="4">
    <location>
        <begin position="350"/>
        <end position="368"/>
    </location>
</feature>
<dbReference type="InterPro" id="IPR019787">
    <property type="entry name" value="Znf_PHD-finger"/>
</dbReference>
<feature type="region of interest" description="Disordered" evidence="4">
    <location>
        <begin position="1"/>
        <end position="44"/>
    </location>
</feature>
<keyword evidence="1" id="KW-0479">Metal-binding</keyword>
<sequence length="521" mass="58965">MDQDNSESVMPGVKQHVPHENSPDESPEPQDTEGGDEEGETRCICKELDPPDDSGLYIQCEQCGAWQHGYCVGISDGEDSYLEKYWCEQCKPELHRLYTVDSAGTLRSLYQPIQEKRRHIRRNSRQRPNSNPTPGLQLEDPQPDSSNTGLRETPEKNSTDDSTESRPRSSRSKRSSEKLTDNSIKKTDQDQDNNGNITYNDAKDNTRGNNGNDEQDPLRESPLSEEPIEEVGEGEEDDKKLQDRKRATFSAREEKHYQWMLEKAIRESRRTSKHEGDPQEVEDNKKLALEAGLPNEENLNKVQESTELQAGHGYDNNWQSGNGNGMISEHERSQSPQSNSQESHGHSARTAATESGNTTSGAATSATSRAKDEPPFHRSGSMNSNSEDDSKKPKKSKRGPNRSNRSSGNGNGVKNTSSKEKLELGINKPMKPRLPSQRTSLNEMRRRVAAILEFISRTQWELSEDQSSRDDLVRFVENQQFIRQVDTIYESHDHTLKLMDDLTRSLLLWEKKYSKGTNFQG</sequence>
<dbReference type="EMBL" id="BIMX01000010">
    <property type="protein sequence ID" value="GCE99453.1"/>
    <property type="molecule type" value="Genomic_DNA"/>
</dbReference>
<evidence type="ECO:0000313" key="6">
    <source>
        <dbReference type="EMBL" id="GCE99453.1"/>
    </source>
</evidence>
<dbReference type="SUPFAM" id="SSF57903">
    <property type="entry name" value="FYVE/PHD zinc finger"/>
    <property type="match status" value="1"/>
</dbReference>
<evidence type="ECO:0000256" key="3">
    <source>
        <dbReference type="ARBA" id="ARBA00022833"/>
    </source>
</evidence>
<dbReference type="Gene3D" id="3.30.40.10">
    <property type="entry name" value="Zinc/RING finger domain, C3HC4 (zinc finger)"/>
    <property type="match status" value="1"/>
</dbReference>
<keyword evidence="7" id="KW-1185">Reference proteome</keyword>
<feature type="compositionally biased region" description="Acidic residues" evidence="4">
    <location>
        <begin position="23"/>
        <end position="39"/>
    </location>
</feature>
<dbReference type="PROSITE" id="PS01359">
    <property type="entry name" value="ZF_PHD_1"/>
    <property type="match status" value="1"/>
</dbReference>
<comment type="caution">
    <text evidence="6">The sequence shown here is derived from an EMBL/GenBank/DDBJ whole genome shotgun (WGS) entry which is preliminary data.</text>
</comment>
<gene>
    <name evidence="6" type="ORF">ZYGM_002596</name>
</gene>
<dbReference type="OrthoDB" id="418595at2759"/>
<keyword evidence="2" id="KW-0863">Zinc-finger</keyword>
<feature type="domain" description="Zinc finger PHD-type" evidence="5">
    <location>
        <begin position="42"/>
        <end position="91"/>
    </location>
</feature>